<proteinExistence type="predicted"/>
<name>A0A2V1B1P4_9ASCO</name>
<dbReference type="RefSeq" id="XP_025344683.1">
    <property type="nucleotide sequence ID" value="XM_025487667.1"/>
</dbReference>
<protein>
    <submittedName>
        <fullName evidence="2">Uncharacterized protein</fullName>
    </submittedName>
</protein>
<dbReference type="AlphaFoldDB" id="A0A2V1B1P4"/>
<dbReference type="OrthoDB" id="4095892at2759"/>
<reference evidence="2 3" key="1">
    <citation type="submission" date="2017-12" db="EMBL/GenBank/DDBJ databases">
        <title>Genome Sequence of a Multidrug-Resistant Candida haemulonii Isolate from a Patient with Chronic Leg Ulcers in Israel.</title>
        <authorList>
            <person name="Chow N.A."/>
            <person name="Gade L."/>
            <person name="Batra D."/>
            <person name="Rowe L.A."/>
            <person name="Ben-Ami R."/>
            <person name="Loparev V.N."/>
            <person name="Litvintseva A.P."/>
        </authorList>
    </citation>
    <scope>NUCLEOTIDE SEQUENCE [LARGE SCALE GENOMIC DNA]</scope>
    <source>
        <strain evidence="2 3">B11899</strain>
    </source>
</reference>
<keyword evidence="3" id="KW-1185">Reference proteome</keyword>
<accession>A0A2V1B1P4</accession>
<dbReference type="EMBL" id="PKFO01000011">
    <property type="protein sequence ID" value="PVH23743.1"/>
    <property type="molecule type" value="Genomic_DNA"/>
</dbReference>
<dbReference type="Proteomes" id="UP000244309">
    <property type="component" value="Unassembled WGS sequence"/>
</dbReference>
<dbReference type="VEuPathDB" id="FungiDB:CXQ85_004036"/>
<feature type="region of interest" description="Disordered" evidence="1">
    <location>
        <begin position="347"/>
        <end position="378"/>
    </location>
</feature>
<evidence type="ECO:0000313" key="2">
    <source>
        <dbReference type="EMBL" id="PVH23743.1"/>
    </source>
</evidence>
<gene>
    <name evidence="2" type="ORF">CXQ85_004036</name>
</gene>
<organism evidence="2 3">
    <name type="scientific">Candidozyma haemuli</name>
    <dbReference type="NCBI Taxonomy" id="45357"/>
    <lineage>
        <taxon>Eukaryota</taxon>
        <taxon>Fungi</taxon>
        <taxon>Dikarya</taxon>
        <taxon>Ascomycota</taxon>
        <taxon>Saccharomycotina</taxon>
        <taxon>Pichiomycetes</taxon>
        <taxon>Metschnikowiaceae</taxon>
        <taxon>Candidozyma</taxon>
    </lineage>
</organism>
<feature type="compositionally biased region" description="Basic and acidic residues" evidence="1">
    <location>
        <begin position="352"/>
        <end position="364"/>
    </location>
</feature>
<comment type="caution">
    <text evidence="2">The sequence shown here is derived from an EMBL/GenBank/DDBJ whole genome shotgun (WGS) entry which is preliminary data.</text>
</comment>
<sequence>MSHTRTILSYIHQNSPNKITVSDHKSNDKPLKVPPAFTEKTRDLKPRTPLAKRTFFNDCTDSSLKESKNSIRDSLRYSVKAYTSHEAGLYQMRHLLGADDGRRQVHVATTQVPEPETRPSLRHMSRSPSILVKKESPARDRFVDQLRDIIARCLKRKLGLSDFQMQTELVKEALTYSNNLLLQDMKSASTEELCSEFSNLKAADDMRESFDDLPCDFLDKYELLALDHFEDMIFESTTNSLGWAHDSGTLRDPNSYQTFKDIWMLDPPNFAEFDVHAFISDVSDTNECPFSFNSYKESFMNHFGESAIKMNILRYYYTYRSEFYTHQRAKKELPAGSLSEMPEFEGLSESVEQFKDSIESDERSKPRKSLRFADEMSV</sequence>
<evidence type="ECO:0000313" key="3">
    <source>
        <dbReference type="Proteomes" id="UP000244309"/>
    </source>
</evidence>
<dbReference type="GeneID" id="37009366"/>
<evidence type="ECO:0000256" key="1">
    <source>
        <dbReference type="SAM" id="MobiDB-lite"/>
    </source>
</evidence>